<dbReference type="AlphaFoldDB" id="A0A2R5F1Y4"/>
<dbReference type="PROSITE" id="PS51257">
    <property type="entry name" value="PROKAR_LIPOPROTEIN"/>
    <property type="match status" value="1"/>
</dbReference>
<dbReference type="Pfam" id="PF00497">
    <property type="entry name" value="SBP_bac_3"/>
    <property type="match status" value="1"/>
</dbReference>
<evidence type="ECO:0000313" key="5">
    <source>
        <dbReference type="Proteomes" id="UP000245202"/>
    </source>
</evidence>
<gene>
    <name evidence="4" type="ORF">PAT3040_04460</name>
</gene>
<dbReference type="SUPFAM" id="SSF53850">
    <property type="entry name" value="Periplasmic binding protein-like II"/>
    <property type="match status" value="1"/>
</dbReference>
<proteinExistence type="predicted"/>
<evidence type="ECO:0000256" key="1">
    <source>
        <dbReference type="ARBA" id="ARBA00022729"/>
    </source>
</evidence>
<keyword evidence="5" id="KW-1185">Reference proteome</keyword>
<dbReference type="SMART" id="SM00062">
    <property type="entry name" value="PBPb"/>
    <property type="match status" value="1"/>
</dbReference>
<reference evidence="4 5" key="1">
    <citation type="submission" date="2017-08" db="EMBL/GenBank/DDBJ databases">
        <title>Substantial Increase in Enzyme Production by Combined Drug-Resistance Mutations in Paenibacillus agaridevorans.</title>
        <authorList>
            <person name="Tanaka Y."/>
            <person name="Funane K."/>
            <person name="Hosaka T."/>
            <person name="Shiwa Y."/>
            <person name="Fujita N."/>
            <person name="Miyazaki T."/>
            <person name="Yoshikawa H."/>
            <person name="Murakami K."/>
            <person name="Kasahara K."/>
            <person name="Inaoka T."/>
            <person name="Hiraga Y."/>
            <person name="Ochi K."/>
        </authorList>
    </citation>
    <scope>NUCLEOTIDE SEQUENCE [LARGE SCALE GENOMIC DNA]</scope>
    <source>
        <strain evidence="4 5">T-3040</strain>
    </source>
</reference>
<comment type="caution">
    <text evidence="4">The sequence shown here is derived from an EMBL/GenBank/DDBJ whole genome shotgun (WGS) entry which is preliminary data.</text>
</comment>
<dbReference type="PANTHER" id="PTHR35936:SF19">
    <property type="entry name" value="AMINO-ACID-BINDING PROTEIN YXEM-RELATED"/>
    <property type="match status" value="1"/>
</dbReference>
<name>A0A2R5F1Y4_9BACL</name>
<feature type="signal peptide" evidence="2">
    <location>
        <begin position="1"/>
        <end position="22"/>
    </location>
</feature>
<dbReference type="RefSeq" id="WP_108994434.1">
    <property type="nucleotide sequence ID" value="NZ_BDQX01000281.1"/>
</dbReference>
<evidence type="ECO:0000259" key="3">
    <source>
        <dbReference type="SMART" id="SM00062"/>
    </source>
</evidence>
<sequence>MKRIKMLLIAMAGIALLLTACGENGSVSPTPVSGGNESATATNNLLERIRQKGKIIVATSGTFKPNTFTDEDGQLAGYDIDWANMIADKIGVEAEFVTGDLAGLVPGLVAGRYDVILSGLIMTDERRGVIDFSERYKVDGGIAVVREDNAVVTDVRNLEGLRVGVIGGSGYMEDVQQIGGYKELKEYPGSPEAFIDLKAGRIDVYVVAKGGASDFLMNDKEKPLLKMVGEIYNEKYSGVGIPKGETELKQLIDELIAEKKQDGTYDQLALKWFGFQIPH</sequence>
<protein>
    <recommendedName>
        <fullName evidence="3">Solute-binding protein family 3/N-terminal domain-containing protein</fullName>
    </recommendedName>
</protein>
<feature type="domain" description="Solute-binding protein family 3/N-terminal" evidence="3">
    <location>
        <begin position="54"/>
        <end position="276"/>
    </location>
</feature>
<dbReference type="EMBL" id="BDQX01000281">
    <property type="protein sequence ID" value="GBG09791.1"/>
    <property type="molecule type" value="Genomic_DNA"/>
</dbReference>
<evidence type="ECO:0000313" key="4">
    <source>
        <dbReference type="EMBL" id="GBG09791.1"/>
    </source>
</evidence>
<dbReference type="Gene3D" id="3.40.190.10">
    <property type="entry name" value="Periplasmic binding protein-like II"/>
    <property type="match status" value="2"/>
</dbReference>
<organism evidence="4 5">
    <name type="scientific">Paenibacillus agaridevorans</name>
    <dbReference type="NCBI Taxonomy" id="171404"/>
    <lineage>
        <taxon>Bacteria</taxon>
        <taxon>Bacillati</taxon>
        <taxon>Bacillota</taxon>
        <taxon>Bacilli</taxon>
        <taxon>Bacillales</taxon>
        <taxon>Paenibacillaceae</taxon>
        <taxon>Paenibacillus</taxon>
    </lineage>
</organism>
<evidence type="ECO:0000256" key="2">
    <source>
        <dbReference type="SAM" id="SignalP"/>
    </source>
</evidence>
<feature type="chain" id="PRO_5039430305" description="Solute-binding protein family 3/N-terminal domain-containing protein" evidence="2">
    <location>
        <begin position="23"/>
        <end position="279"/>
    </location>
</feature>
<dbReference type="PANTHER" id="PTHR35936">
    <property type="entry name" value="MEMBRANE-BOUND LYTIC MUREIN TRANSGLYCOSYLASE F"/>
    <property type="match status" value="1"/>
</dbReference>
<dbReference type="InterPro" id="IPR001638">
    <property type="entry name" value="Solute-binding_3/MltF_N"/>
</dbReference>
<dbReference type="Proteomes" id="UP000245202">
    <property type="component" value="Unassembled WGS sequence"/>
</dbReference>
<accession>A0A2R5F1Y4</accession>
<keyword evidence="1 2" id="KW-0732">Signal</keyword>